<evidence type="ECO:0000313" key="1">
    <source>
        <dbReference type="EMBL" id="GMS90224.1"/>
    </source>
</evidence>
<comment type="caution">
    <text evidence="1">The sequence shown here is derived from an EMBL/GenBank/DDBJ whole genome shotgun (WGS) entry which is preliminary data.</text>
</comment>
<accession>A0AAV5T935</accession>
<dbReference type="AlphaFoldDB" id="A0AAV5T935"/>
<reference evidence="1" key="1">
    <citation type="submission" date="2023-10" db="EMBL/GenBank/DDBJ databases">
        <title>Genome assembly of Pristionchus species.</title>
        <authorList>
            <person name="Yoshida K."/>
            <person name="Sommer R.J."/>
        </authorList>
    </citation>
    <scope>NUCLEOTIDE SEQUENCE</scope>
    <source>
        <strain evidence="1">RS0144</strain>
    </source>
</reference>
<keyword evidence="2" id="KW-1185">Reference proteome</keyword>
<name>A0AAV5T935_9BILA</name>
<dbReference type="Proteomes" id="UP001432027">
    <property type="component" value="Unassembled WGS sequence"/>
</dbReference>
<gene>
    <name evidence="1" type="ORF">PENTCL1PPCAC_12399</name>
</gene>
<evidence type="ECO:0000313" key="2">
    <source>
        <dbReference type="Proteomes" id="UP001432027"/>
    </source>
</evidence>
<proteinExistence type="predicted"/>
<feature type="non-terminal residue" evidence="1">
    <location>
        <position position="1"/>
    </location>
</feature>
<dbReference type="EMBL" id="BTSX01000003">
    <property type="protein sequence ID" value="GMS90224.1"/>
    <property type="molecule type" value="Genomic_DNA"/>
</dbReference>
<organism evidence="1 2">
    <name type="scientific">Pristionchus entomophagus</name>
    <dbReference type="NCBI Taxonomy" id="358040"/>
    <lineage>
        <taxon>Eukaryota</taxon>
        <taxon>Metazoa</taxon>
        <taxon>Ecdysozoa</taxon>
        <taxon>Nematoda</taxon>
        <taxon>Chromadorea</taxon>
        <taxon>Rhabditida</taxon>
        <taxon>Rhabditina</taxon>
        <taxon>Diplogasteromorpha</taxon>
        <taxon>Diplogasteroidea</taxon>
        <taxon>Neodiplogasteridae</taxon>
        <taxon>Pristionchus</taxon>
    </lineage>
</organism>
<sequence length="215" mass="24843">ASYAFDQSQRDLDTVLDAYWNMEGIIKYMNGYGMYRDKAIFAKLSPNQQSAVLNEIVCEADDVTHAKLKRKCEKKPKKCKDDLRRLNIKVSCVANATSAAEKCFCDPQSIPLYCEMLQEKNEISKNVKAVSKNHQPFKFPGLLENITANRIDLNYFIWYTVNVENITSFELFCDLTVEVHRLLSGLKKKDVFYCLLDDQFKRNVIATQPYSFCDK</sequence>
<protein>
    <submittedName>
        <fullName evidence="1">Uncharacterized protein</fullName>
    </submittedName>
</protein>